<dbReference type="PANTHER" id="PTHR10615:SF161">
    <property type="entry name" value="HISTONE ACETYLTRANSFERASE KAT7"/>
    <property type="match status" value="1"/>
</dbReference>
<keyword evidence="8" id="KW-0156">Chromatin regulator</keyword>
<comment type="catalytic activity">
    <reaction evidence="14">
        <text>L-lysyl-[protein] + acetyl-CoA = N(6)-acetyl-L-lysyl-[protein] + CoA + H(+)</text>
        <dbReference type="Rhea" id="RHEA:45948"/>
        <dbReference type="Rhea" id="RHEA-COMP:9752"/>
        <dbReference type="Rhea" id="RHEA-COMP:10731"/>
        <dbReference type="ChEBI" id="CHEBI:15378"/>
        <dbReference type="ChEBI" id="CHEBI:29969"/>
        <dbReference type="ChEBI" id="CHEBI:57287"/>
        <dbReference type="ChEBI" id="CHEBI:57288"/>
        <dbReference type="ChEBI" id="CHEBI:61930"/>
        <dbReference type="EC" id="2.3.1.48"/>
    </reaction>
</comment>
<dbReference type="InterPro" id="IPR002717">
    <property type="entry name" value="HAT_MYST-type"/>
</dbReference>
<dbReference type="InterPro" id="IPR036388">
    <property type="entry name" value="WH-like_DNA-bd_sf"/>
</dbReference>
<evidence type="ECO:0000256" key="7">
    <source>
        <dbReference type="ARBA" id="ARBA00022833"/>
    </source>
</evidence>
<feature type="domain" description="MYST-type HAT" evidence="16">
    <location>
        <begin position="172"/>
        <end position="457"/>
    </location>
</feature>
<comment type="subcellular location">
    <subcellularLocation>
        <location evidence="1 14">Nucleus</location>
    </subcellularLocation>
</comment>
<dbReference type="InterPro" id="IPR040706">
    <property type="entry name" value="Zf-MYST"/>
</dbReference>
<proteinExistence type="inferred from homology"/>
<evidence type="ECO:0000256" key="1">
    <source>
        <dbReference type="ARBA" id="ARBA00004123"/>
    </source>
</evidence>
<evidence type="ECO:0000256" key="8">
    <source>
        <dbReference type="ARBA" id="ARBA00022853"/>
    </source>
</evidence>
<keyword evidence="11" id="KW-0804">Transcription</keyword>
<dbReference type="Gene3D" id="1.10.10.10">
    <property type="entry name" value="Winged helix-like DNA-binding domain superfamily/Winged helix DNA-binding domain"/>
    <property type="match status" value="1"/>
</dbReference>
<reference evidence="18" key="2">
    <citation type="submission" date="2023-11" db="UniProtKB">
        <authorList>
            <consortium name="WormBaseParasite"/>
        </authorList>
    </citation>
    <scope>IDENTIFICATION</scope>
</reference>
<dbReference type="InterPro" id="IPR002515">
    <property type="entry name" value="Znf_C2H2C"/>
</dbReference>
<feature type="region of interest" description="Disordered" evidence="15">
    <location>
        <begin position="457"/>
        <end position="479"/>
    </location>
</feature>
<dbReference type="Pfam" id="PF01853">
    <property type="entry name" value="MOZ_SAS"/>
    <property type="match status" value="1"/>
</dbReference>
<evidence type="ECO:0000256" key="11">
    <source>
        <dbReference type="ARBA" id="ARBA00023163"/>
    </source>
</evidence>
<evidence type="ECO:0000313" key="17">
    <source>
        <dbReference type="Proteomes" id="UP000050795"/>
    </source>
</evidence>
<dbReference type="GO" id="GO:0003682">
    <property type="term" value="F:chromatin binding"/>
    <property type="evidence" value="ECO:0007669"/>
    <property type="project" value="TreeGrafter"/>
</dbReference>
<dbReference type="PROSITE" id="PS51726">
    <property type="entry name" value="MYST_HAT"/>
    <property type="match status" value="1"/>
</dbReference>
<keyword evidence="7" id="KW-0862">Zinc</keyword>
<evidence type="ECO:0000256" key="5">
    <source>
        <dbReference type="ARBA" id="ARBA00022723"/>
    </source>
</evidence>
<evidence type="ECO:0000256" key="13">
    <source>
        <dbReference type="PIRSR" id="PIRSR602717-51"/>
    </source>
</evidence>
<dbReference type="PROSITE" id="PS51802">
    <property type="entry name" value="ZF_CCHHC"/>
    <property type="match status" value="1"/>
</dbReference>
<dbReference type="Proteomes" id="UP000050795">
    <property type="component" value="Unassembled WGS sequence"/>
</dbReference>
<feature type="compositionally biased region" description="Polar residues" evidence="15">
    <location>
        <begin position="462"/>
        <end position="479"/>
    </location>
</feature>
<dbReference type="AlphaFoldDB" id="A0AA85JSZ6"/>
<dbReference type="Pfam" id="PF17772">
    <property type="entry name" value="zf-MYST"/>
    <property type="match status" value="1"/>
</dbReference>
<evidence type="ECO:0000256" key="15">
    <source>
        <dbReference type="SAM" id="MobiDB-lite"/>
    </source>
</evidence>
<dbReference type="GO" id="GO:0008270">
    <property type="term" value="F:zinc ion binding"/>
    <property type="evidence" value="ECO:0007669"/>
    <property type="project" value="UniProtKB-KW"/>
</dbReference>
<dbReference type="SUPFAM" id="SSF103637">
    <property type="entry name" value="CCHHC domain"/>
    <property type="match status" value="1"/>
</dbReference>
<evidence type="ECO:0000313" key="18">
    <source>
        <dbReference type="WBParaSite" id="TREG1_410.4"/>
    </source>
</evidence>
<evidence type="ECO:0000256" key="14">
    <source>
        <dbReference type="RuleBase" id="RU361211"/>
    </source>
</evidence>
<sequence>MKKPLAPTSSRRLKSQRSIVSWTMKRPKKVDISNYPPVCPLVGCSGLGHINGKDVIHITLSGCPFYHNMSFAKWIEMCSREEGLVIAESVKQVAASSESPSKAKNKLDRSYQFKTTQREPLLDDLATPIELYQFRRAQQLVVSTCEMEVREHLLLCARIASYSSTSEDTRSATEQRIRSVILGNWDIEPWYQSNYPADLCCLPCIYICEFCLTGMSYYVTYHRHKTKCGRTCPPGNEVYRKDNLSFFEIDGEHYQEYCQNLCLLAKLFLKQKTVWEEDQVPEFLFYVLTETDEEGSHIIGYFSKQKPDVEIDYSASKSVHYNLSCILILPPYQCRGFGRMLIEMSYTLSRLEQRIGTPERPLSDLGVIIYRRYWRYEILTYLSNYTDRSINIRTMSQELCIAIRDIVSTLLDMKMLICHRTKYYIINNKNDVDTLLSNMKPPSMDRRIDPSCLHWTPVQHGKSPSTTSGTSQKNLTSLV</sequence>
<comment type="similarity">
    <text evidence="2 14">Belongs to the MYST (SAS/MOZ) family.</text>
</comment>
<keyword evidence="9" id="KW-0007">Acetylation</keyword>
<keyword evidence="10" id="KW-0805">Transcription regulation</keyword>
<evidence type="ECO:0000256" key="12">
    <source>
        <dbReference type="ARBA" id="ARBA00023242"/>
    </source>
</evidence>
<keyword evidence="6" id="KW-0863">Zinc-finger</keyword>
<dbReference type="InterPro" id="IPR036060">
    <property type="entry name" value="Znf_C2H2C_sf"/>
</dbReference>
<dbReference type="PANTHER" id="PTHR10615">
    <property type="entry name" value="HISTONE ACETYLTRANSFERASE"/>
    <property type="match status" value="1"/>
</dbReference>
<dbReference type="WBParaSite" id="TREG1_410.4">
    <property type="protein sequence ID" value="TREG1_410.4"/>
    <property type="gene ID" value="TREG1_410"/>
</dbReference>
<dbReference type="GO" id="GO:0036409">
    <property type="term" value="C:histone H3-K14 acetyltransferase complex"/>
    <property type="evidence" value="ECO:0007669"/>
    <property type="project" value="TreeGrafter"/>
</dbReference>
<protein>
    <recommendedName>
        <fullName evidence="3 14">Histone acetyltransferase</fullName>
        <ecNumber evidence="3 14">2.3.1.48</ecNumber>
    </recommendedName>
</protein>
<evidence type="ECO:0000256" key="4">
    <source>
        <dbReference type="ARBA" id="ARBA00022679"/>
    </source>
</evidence>
<dbReference type="InterPro" id="IPR016181">
    <property type="entry name" value="Acyl_CoA_acyltransferase"/>
</dbReference>
<accession>A0AA85JSZ6</accession>
<dbReference type="InterPro" id="IPR050603">
    <property type="entry name" value="MYST_HAT"/>
</dbReference>
<dbReference type="GO" id="GO:0010484">
    <property type="term" value="F:histone H3 acetyltransferase activity"/>
    <property type="evidence" value="ECO:0007669"/>
    <property type="project" value="TreeGrafter"/>
</dbReference>
<evidence type="ECO:0000256" key="3">
    <source>
        <dbReference type="ARBA" id="ARBA00013184"/>
    </source>
</evidence>
<keyword evidence="12 14" id="KW-0539">Nucleus</keyword>
<feature type="active site" description="Proton donor/acceptor" evidence="13">
    <location>
        <position position="359"/>
    </location>
</feature>
<dbReference type="SUPFAM" id="SSF55729">
    <property type="entry name" value="Acyl-CoA N-acyltransferases (Nat)"/>
    <property type="match status" value="1"/>
</dbReference>
<organism evidence="17 18">
    <name type="scientific">Trichobilharzia regenti</name>
    <name type="common">Nasal bird schistosome</name>
    <dbReference type="NCBI Taxonomy" id="157069"/>
    <lineage>
        <taxon>Eukaryota</taxon>
        <taxon>Metazoa</taxon>
        <taxon>Spiralia</taxon>
        <taxon>Lophotrochozoa</taxon>
        <taxon>Platyhelminthes</taxon>
        <taxon>Trematoda</taxon>
        <taxon>Digenea</taxon>
        <taxon>Strigeidida</taxon>
        <taxon>Schistosomatoidea</taxon>
        <taxon>Schistosomatidae</taxon>
        <taxon>Trichobilharzia</taxon>
    </lineage>
</organism>
<dbReference type="Gene3D" id="3.40.630.30">
    <property type="match status" value="1"/>
</dbReference>
<evidence type="ECO:0000256" key="10">
    <source>
        <dbReference type="ARBA" id="ARBA00023015"/>
    </source>
</evidence>
<dbReference type="GO" id="GO:0006357">
    <property type="term" value="P:regulation of transcription by RNA polymerase II"/>
    <property type="evidence" value="ECO:0007669"/>
    <property type="project" value="TreeGrafter"/>
</dbReference>
<evidence type="ECO:0000256" key="9">
    <source>
        <dbReference type="ARBA" id="ARBA00022990"/>
    </source>
</evidence>
<name>A0AA85JSZ6_TRIRE</name>
<evidence type="ECO:0000256" key="6">
    <source>
        <dbReference type="ARBA" id="ARBA00022771"/>
    </source>
</evidence>
<dbReference type="Gene3D" id="3.30.60.60">
    <property type="entry name" value="N-acetyl transferase-like"/>
    <property type="match status" value="1"/>
</dbReference>
<dbReference type="GO" id="GO:0010485">
    <property type="term" value="F:histone H4 acetyltransferase activity"/>
    <property type="evidence" value="ECO:0007669"/>
    <property type="project" value="TreeGrafter"/>
</dbReference>
<dbReference type="Pfam" id="PF01530">
    <property type="entry name" value="zf-C2HC"/>
    <property type="match status" value="1"/>
</dbReference>
<keyword evidence="17" id="KW-1185">Reference proteome</keyword>
<keyword evidence="5" id="KW-0479">Metal-binding</keyword>
<dbReference type="GO" id="GO:0003712">
    <property type="term" value="F:transcription coregulator activity"/>
    <property type="evidence" value="ECO:0007669"/>
    <property type="project" value="TreeGrafter"/>
</dbReference>
<keyword evidence="4" id="KW-0808">Transferase</keyword>
<reference evidence="17" key="1">
    <citation type="submission" date="2022-06" db="EMBL/GenBank/DDBJ databases">
        <authorList>
            <person name="Berger JAMES D."/>
            <person name="Berger JAMES D."/>
        </authorList>
    </citation>
    <scope>NUCLEOTIDE SEQUENCE [LARGE SCALE GENOMIC DNA]</scope>
</reference>
<evidence type="ECO:0000256" key="2">
    <source>
        <dbReference type="ARBA" id="ARBA00010107"/>
    </source>
</evidence>
<evidence type="ECO:0000259" key="16">
    <source>
        <dbReference type="PROSITE" id="PS51726"/>
    </source>
</evidence>
<dbReference type="EC" id="2.3.1.48" evidence="3 14"/>
<dbReference type="Gene3D" id="4.10.320.30">
    <property type="match status" value="1"/>
</dbReference>